<dbReference type="AlphaFoldDB" id="A0A1A8XPW7"/>
<evidence type="ECO:0000256" key="4">
    <source>
        <dbReference type="ARBA" id="ARBA00022723"/>
    </source>
</evidence>
<dbReference type="STRING" id="1860102.ACCAA_350082"/>
<feature type="region of interest" description="Disordered" evidence="11">
    <location>
        <begin position="190"/>
        <end position="215"/>
    </location>
</feature>
<protein>
    <recommendedName>
        <fullName evidence="10">Purine nucleoside phosphorylase</fullName>
    </recommendedName>
</protein>
<dbReference type="Gene3D" id="3.60.140.10">
    <property type="entry name" value="CNF1/YfiH-like putative cysteine hydrolases"/>
    <property type="match status" value="1"/>
</dbReference>
<comment type="catalytic activity">
    <reaction evidence="7">
        <text>adenosine + H2O + H(+) = inosine + NH4(+)</text>
        <dbReference type="Rhea" id="RHEA:24408"/>
        <dbReference type="ChEBI" id="CHEBI:15377"/>
        <dbReference type="ChEBI" id="CHEBI:15378"/>
        <dbReference type="ChEBI" id="CHEBI:16335"/>
        <dbReference type="ChEBI" id="CHEBI:17596"/>
        <dbReference type="ChEBI" id="CHEBI:28938"/>
        <dbReference type="EC" id="3.5.4.4"/>
    </reaction>
    <physiologicalReaction direction="left-to-right" evidence="7">
        <dbReference type="Rhea" id="RHEA:24409"/>
    </physiologicalReaction>
</comment>
<keyword evidence="6" id="KW-0862">Zinc</keyword>
<accession>A0A1A8XPW7</accession>
<evidence type="ECO:0000256" key="7">
    <source>
        <dbReference type="ARBA" id="ARBA00047989"/>
    </source>
</evidence>
<evidence type="ECO:0000256" key="10">
    <source>
        <dbReference type="RuleBase" id="RU361274"/>
    </source>
</evidence>
<reference evidence="12 13" key="1">
    <citation type="submission" date="2016-06" db="EMBL/GenBank/DDBJ databases">
        <authorList>
            <person name="Kjaerup R.B."/>
            <person name="Dalgaard T.S."/>
            <person name="Juul-Madsen H.R."/>
        </authorList>
    </citation>
    <scope>NUCLEOTIDE SEQUENCE [LARGE SCALE GENOMIC DNA]</scope>
    <source>
        <strain evidence="12">3</strain>
    </source>
</reference>
<dbReference type="Pfam" id="PF02578">
    <property type="entry name" value="Cu-oxidase_4"/>
    <property type="match status" value="1"/>
</dbReference>
<dbReference type="EMBL" id="FLQX01000111">
    <property type="protein sequence ID" value="SBT06686.1"/>
    <property type="molecule type" value="Genomic_DNA"/>
</dbReference>
<dbReference type="SUPFAM" id="SSF64438">
    <property type="entry name" value="CNF1/YfiH-like putative cysteine hydrolases"/>
    <property type="match status" value="1"/>
</dbReference>
<comment type="similarity">
    <text evidence="2 10">Belongs to the purine nucleoside phosphorylase YfiH/LACC1 family.</text>
</comment>
<evidence type="ECO:0000313" key="13">
    <source>
        <dbReference type="Proteomes" id="UP000199169"/>
    </source>
</evidence>
<proteinExistence type="inferred from homology"/>
<evidence type="ECO:0000256" key="8">
    <source>
        <dbReference type="ARBA" id="ARBA00048968"/>
    </source>
</evidence>
<evidence type="ECO:0000256" key="3">
    <source>
        <dbReference type="ARBA" id="ARBA00022679"/>
    </source>
</evidence>
<sequence>MTISVSSKDWIRPDWPAPPGVRSLITTRHGGVSGAPYASLNLGLHVGDDPLAVAENRARLRAHLPATPRWLNQVHGTTVIDAGDAGLPPIPAADAAFASGPGVVCAVMTADCLPVLFCDRSGSVVAAAHAGWRGLQAGVLERTVTTLGVPGREVLAYLGPAIGAQAFEVGDDVRTAFVGAHAAATAAFKPLPDPVRPAGQDRPNRQSQRSADGFGRPSRKWLADITLLARQALASVGVDAIYGGGYCTLRQGSRFFSYRRDGVTGRMASLIWLSAE</sequence>
<name>A0A1A8XPW7_9PROT</name>
<dbReference type="GO" id="GO:0017061">
    <property type="term" value="F:S-methyl-5-thioadenosine phosphorylase activity"/>
    <property type="evidence" value="ECO:0007669"/>
    <property type="project" value="UniProtKB-EC"/>
</dbReference>
<comment type="catalytic activity">
    <reaction evidence="9">
        <text>S-methyl-5'-thioadenosine + phosphate = 5-(methylsulfanyl)-alpha-D-ribose 1-phosphate + adenine</text>
        <dbReference type="Rhea" id="RHEA:11852"/>
        <dbReference type="ChEBI" id="CHEBI:16708"/>
        <dbReference type="ChEBI" id="CHEBI:17509"/>
        <dbReference type="ChEBI" id="CHEBI:43474"/>
        <dbReference type="ChEBI" id="CHEBI:58533"/>
        <dbReference type="EC" id="2.4.2.28"/>
    </reaction>
    <physiologicalReaction direction="left-to-right" evidence="9">
        <dbReference type="Rhea" id="RHEA:11853"/>
    </physiologicalReaction>
</comment>
<dbReference type="Proteomes" id="UP000199169">
    <property type="component" value="Unassembled WGS sequence"/>
</dbReference>
<evidence type="ECO:0000313" key="12">
    <source>
        <dbReference type="EMBL" id="SBT06686.1"/>
    </source>
</evidence>
<dbReference type="CDD" id="cd16833">
    <property type="entry name" value="YfiH"/>
    <property type="match status" value="1"/>
</dbReference>
<evidence type="ECO:0000256" key="2">
    <source>
        <dbReference type="ARBA" id="ARBA00007353"/>
    </source>
</evidence>
<comment type="catalytic activity">
    <reaction evidence="8">
        <text>adenosine + phosphate = alpha-D-ribose 1-phosphate + adenine</text>
        <dbReference type="Rhea" id="RHEA:27642"/>
        <dbReference type="ChEBI" id="CHEBI:16335"/>
        <dbReference type="ChEBI" id="CHEBI:16708"/>
        <dbReference type="ChEBI" id="CHEBI:43474"/>
        <dbReference type="ChEBI" id="CHEBI:57720"/>
        <dbReference type="EC" id="2.4.2.1"/>
    </reaction>
    <physiologicalReaction direction="left-to-right" evidence="8">
        <dbReference type="Rhea" id="RHEA:27643"/>
    </physiologicalReaction>
</comment>
<dbReference type="InterPro" id="IPR003730">
    <property type="entry name" value="Cu_polyphenol_OxRdtase"/>
</dbReference>
<evidence type="ECO:0000256" key="11">
    <source>
        <dbReference type="SAM" id="MobiDB-lite"/>
    </source>
</evidence>
<keyword evidence="4" id="KW-0479">Metal-binding</keyword>
<dbReference type="NCBIfam" id="TIGR00726">
    <property type="entry name" value="peptidoglycan editing factor PgeF"/>
    <property type="match status" value="1"/>
</dbReference>
<dbReference type="PANTHER" id="PTHR30616:SF2">
    <property type="entry name" value="PURINE NUCLEOSIDE PHOSPHORYLASE LACC1"/>
    <property type="match status" value="1"/>
</dbReference>
<keyword evidence="5" id="KW-0378">Hydrolase</keyword>
<dbReference type="PANTHER" id="PTHR30616">
    <property type="entry name" value="UNCHARACTERIZED PROTEIN YFIH"/>
    <property type="match status" value="1"/>
</dbReference>
<keyword evidence="13" id="KW-1185">Reference proteome</keyword>
<evidence type="ECO:0000256" key="6">
    <source>
        <dbReference type="ARBA" id="ARBA00022833"/>
    </source>
</evidence>
<organism evidence="12 13">
    <name type="scientific">Candidatus Accumulibacter aalborgensis</name>
    <dbReference type="NCBI Taxonomy" id="1860102"/>
    <lineage>
        <taxon>Bacteria</taxon>
        <taxon>Pseudomonadati</taxon>
        <taxon>Pseudomonadota</taxon>
        <taxon>Betaproteobacteria</taxon>
        <taxon>Candidatus Accumulibacter</taxon>
    </lineage>
</organism>
<evidence type="ECO:0000256" key="9">
    <source>
        <dbReference type="ARBA" id="ARBA00049893"/>
    </source>
</evidence>
<dbReference type="GO" id="GO:0016787">
    <property type="term" value="F:hydrolase activity"/>
    <property type="evidence" value="ECO:0007669"/>
    <property type="project" value="UniProtKB-KW"/>
</dbReference>
<comment type="catalytic activity">
    <reaction evidence="1">
        <text>inosine + phosphate = alpha-D-ribose 1-phosphate + hypoxanthine</text>
        <dbReference type="Rhea" id="RHEA:27646"/>
        <dbReference type="ChEBI" id="CHEBI:17368"/>
        <dbReference type="ChEBI" id="CHEBI:17596"/>
        <dbReference type="ChEBI" id="CHEBI:43474"/>
        <dbReference type="ChEBI" id="CHEBI:57720"/>
        <dbReference type="EC" id="2.4.2.1"/>
    </reaction>
    <physiologicalReaction direction="left-to-right" evidence="1">
        <dbReference type="Rhea" id="RHEA:27647"/>
    </physiologicalReaction>
</comment>
<dbReference type="GO" id="GO:0005507">
    <property type="term" value="F:copper ion binding"/>
    <property type="evidence" value="ECO:0007669"/>
    <property type="project" value="TreeGrafter"/>
</dbReference>
<evidence type="ECO:0000256" key="1">
    <source>
        <dbReference type="ARBA" id="ARBA00000553"/>
    </source>
</evidence>
<dbReference type="InterPro" id="IPR038371">
    <property type="entry name" value="Cu_polyphenol_OxRdtase_sf"/>
</dbReference>
<dbReference type="RefSeq" id="WP_186407286.1">
    <property type="nucleotide sequence ID" value="NZ_FLQX01000111.1"/>
</dbReference>
<keyword evidence="3" id="KW-0808">Transferase</keyword>
<gene>
    <name evidence="12" type="primary">yfiH</name>
    <name evidence="12" type="ORF">ACCAA_350082</name>
</gene>
<evidence type="ECO:0000256" key="5">
    <source>
        <dbReference type="ARBA" id="ARBA00022801"/>
    </source>
</evidence>
<dbReference type="InterPro" id="IPR011324">
    <property type="entry name" value="Cytotoxic_necrot_fac-like_cat"/>
</dbReference>